<dbReference type="Proteomes" id="UP000434580">
    <property type="component" value="Unassembled WGS sequence"/>
</dbReference>
<dbReference type="PROSITE" id="PS51257">
    <property type="entry name" value="PROKAR_LIPOPROTEIN"/>
    <property type="match status" value="1"/>
</dbReference>
<feature type="signal peptide" evidence="1">
    <location>
        <begin position="1"/>
        <end position="22"/>
    </location>
</feature>
<evidence type="ECO:0000313" key="3">
    <source>
        <dbReference type="Proteomes" id="UP000434580"/>
    </source>
</evidence>
<proteinExistence type="predicted"/>
<evidence type="ECO:0000256" key="1">
    <source>
        <dbReference type="SAM" id="SignalP"/>
    </source>
</evidence>
<dbReference type="EMBL" id="CACSII010000014">
    <property type="protein sequence ID" value="CAA0108644.1"/>
    <property type="molecule type" value="Genomic_DNA"/>
</dbReference>
<gene>
    <name evidence="2" type="ORF">DPBNPPHM_04123</name>
</gene>
<evidence type="ECO:0008006" key="4">
    <source>
        <dbReference type="Google" id="ProtNLM"/>
    </source>
</evidence>
<accession>A0A5S9PW61</accession>
<name>A0A5S9PW61_9GAMM</name>
<reference evidence="2 3" key="1">
    <citation type="submission" date="2019-11" db="EMBL/GenBank/DDBJ databases">
        <authorList>
            <person name="Holert J."/>
        </authorList>
    </citation>
    <scope>NUCLEOTIDE SEQUENCE [LARGE SCALE GENOMIC DNA]</scope>
    <source>
        <strain evidence="2">BC5_2</strain>
    </source>
</reference>
<feature type="chain" id="PRO_5030138065" description="DUF4397 domain-containing protein" evidence="1">
    <location>
        <begin position="23"/>
        <end position="480"/>
    </location>
</feature>
<dbReference type="AlphaFoldDB" id="A0A5S9PW61"/>
<organism evidence="2 3">
    <name type="scientific">BD1-7 clade bacterium</name>
    <dbReference type="NCBI Taxonomy" id="2029982"/>
    <lineage>
        <taxon>Bacteria</taxon>
        <taxon>Pseudomonadati</taxon>
        <taxon>Pseudomonadota</taxon>
        <taxon>Gammaproteobacteria</taxon>
        <taxon>Cellvibrionales</taxon>
        <taxon>Spongiibacteraceae</taxon>
        <taxon>BD1-7 clade</taxon>
    </lineage>
</organism>
<sequence>MNKKIVNSLLAGSLALGLIACSNDDNVNGDGFATFFHSVPDAGLLRFEGDTRNYGSVDYQRFGSGIPLEEKSWDLTIKDFNKDDISASRTILDTNFEVFDTRERNVYAVSGSAIDKTVKLHRLKTAIDRDSRTFDVNGDTEEDNIWINVAHIHPKYQDAALDVYLLEGAETVANSSPEFTLNYGSYSGGIRLETNKQRVVVVNTQDEAVLFDSGERNLLDQFTQMIMLVQHPSIPDAMQGVYYWVSGSEIWGTEGDGSVAARAKVRLLNAVRETELSEAEATGKDDVSLLSGATVAYGAVSDAVEVTPGLYDIDLGFASASEKPGLSRLLQSGYVETVIVTGRAGDDEELNVTVMSDDGRSLQSKARVQFVNLAYQSDEDRYVPYNVHLLKENSLEDLRSRVPELAGSEHLGVGSLEKIVTSTSTNGERYEIRVMKQDNIERVATIQLTLKEGDNKQVALIQRDSGSGFQLIDISAVSAP</sequence>
<dbReference type="OrthoDB" id="9867984at2"/>
<evidence type="ECO:0000313" key="2">
    <source>
        <dbReference type="EMBL" id="CAA0108644.1"/>
    </source>
</evidence>
<protein>
    <recommendedName>
        <fullName evidence="4">DUF4397 domain-containing protein</fullName>
    </recommendedName>
</protein>
<keyword evidence="1" id="KW-0732">Signal</keyword>